<dbReference type="Proteomes" id="UP000611640">
    <property type="component" value="Chromosome"/>
</dbReference>
<dbReference type="AlphaFoldDB" id="A0A7R7DMX1"/>
<dbReference type="EMBL" id="AP023355">
    <property type="protein sequence ID" value="BCJ34675.1"/>
    <property type="molecule type" value="Genomic_DNA"/>
</dbReference>
<name>A0A7R7DMX1_9ACTN</name>
<protein>
    <submittedName>
        <fullName evidence="1">Uncharacterized protein</fullName>
    </submittedName>
</protein>
<accession>A0A7R7DMX1</accession>
<reference evidence="1 2" key="1">
    <citation type="submission" date="2020-08" db="EMBL/GenBank/DDBJ databases">
        <title>Whole genome shotgun sequence of Actinocatenispora thailandica NBRC 105041.</title>
        <authorList>
            <person name="Komaki H."/>
            <person name="Tamura T."/>
        </authorList>
    </citation>
    <scope>NUCLEOTIDE SEQUENCE [LARGE SCALE GENOMIC DNA]</scope>
    <source>
        <strain evidence="1 2">NBRC 105041</strain>
    </source>
</reference>
<proteinExistence type="predicted"/>
<organism evidence="1 2">
    <name type="scientific">Actinocatenispora thailandica</name>
    <dbReference type="NCBI Taxonomy" id="227318"/>
    <lineage>
        <taxon>Bacteria</taxon>
        <taxon>Bacillati</taxon>
        <taxon>Actinomycetota</taxon>
        <taxon>Actinomycetes</taxon>
        <taxon>Micromonosporales</taxon>
        <taxon>Micromonosporaceae</taxon>
        <taxon>Actinocatenispora</taxon>
    </lineage>
</organism>
<evidence type="ECO:0000313" key="2">
    <source>
        <dbReference type="Proteomes" id="UP000611640"/>
    </source>
</evidence>
<evidence type="ECO:0000313" key="1">
    <source>
        <dbReference type="EMBL" id="BCJ34675.1"/>
    </source>
</evidence>
<gene>
    <name evidence="1" type="ORF">Athai_21780</name>
</gene>
<sequence>MHFYKDEIATTRTTTYISNTYSISTNAHMRAMFTIEDNAPNGSLIDIVCLAQGNKGRYIKQFSRVYKAIEECLTLLLPPKEVHTIGSWLSSEFPSVDHVATEKKFDGLTVSAFVNRSKSSPHQAVKAEVENKR</sequence>
<keyword evidence="2" id="KW-1185">Reference proteome</keyword>
<dbReference type="KEGG" id="atl:Athai_21780"/>